<comment type="caution">
    <text evidence="2">The sequence shown here is derived from an EMBL/GenBank/DDBJ whole genome shotgun (WGS) entry which is preliminary data.</text>
</comment>
<dbReference type="AlphaFoldDB" id="A0A1Q5T1U2"/>
<reference evidence="3" key="2">
    <citation type="submission" date="2017-01" db="EMBL/GenBank/DDBJ databases">
        <title>Genome sequencing and annotation of Geobacillus sp. 1017, a Hydrocarbon-Oxidizing Thermophilic Bacterium Isolated from a Heavy Oil Reservoir (China).</title>
        <authorList>
            <person name="Kadnikov V.V."/>
            <person name="Mardanov A.V."/>
            <person name="Poltaraus A.B."/>
            <person name="Sokolova D.S."/>
            <person name="Semenova E.M."/>
            <person name="Ravin N.V."/>
            <person name="Tourova T.P."/>
            <person name="Nazina T.N."/>
        </authorList>
    </citation>
    <scope>NUCLEOTIDE SEQUENCE [LARGE SCALE GENOMIC DNA]</scope>
    <source>
        <strain evidence="3">1017</strain>
    </source>
</reference>
<sequence>MKTGTGTAPSSAPLSNQCRQGGLAAPSFRGKALGMHAAGPRHPDGNGFVACTAVSFRGFNTLPARGNQALNGEKKKMVSIPIENHMVRCLLILSLFPLRPKLYVIPSAREMCIFSIL</sequence>
<feature type="region of interest" description="Disordered" evidence="1">
    <location>
        <begin position="1"/>
        <end position="25"/>
    </location>
</feature>
<protein>
    <submittedName>
        <fullName evidence="2">Uncharacterized protein</fullName>
    </submittedName>
</protein>
<organism evidence="2 3">
    <name type="scientific">Geobacillus proteiniphilus</name>
    <dbReference type="NCBI Taxonomy" id="860353"/>
    <lineage>
        <taxon>Bacteria</taxon>
        <taxon>Bacillati</taxon>
        <taxon>Bacillota</taxon>
        <taxon>Bacilli</taxon>
        <taxon>Bacillales</taxon>
        <taxon>Anoxybacillaceae</taxon>
        <taxon>Geobacillus</taxon>
    </lineage>
</organism>
<feature type="compositionally biased region" description="Polar residues" evidence="1">
    <location>
        <begin position="1"/>
        <end position="19"/>
    </location>
</feature>
<accession>A0A1Q5T1U2</accession>
<gene>
    <name evidence="2" type="ORF">BRO54_1662</name>
</gene>
<name>A0A1Q5T1U2_9BACL</name>
<evidence type="ECO:0000313" key="3">
    <source>
        <dbReference type="Proteomes" id="UP000186030"/>
    </source>
</evidence>
<evidence type="ECO:0000256" key="1">
    <source>
        <dbReference type="SAM" id="MobiDB-lite"/>
    </source>
</evidence>
<evidence type="ECO:0000313" key="2">
    <source>
        <dbReference type="EMBL" id="OKO94184.1"/>
    </source>
</evidence>
<dbReference type="Proteomes" id="UP000186030">
    <property type="component" value="Unassembled WGS sequence"/>
</dbReference>
<reference evidence="2 3" key="1">
    <citation type="submission" date="2016-11" db="EMBL/GenBank/DDBJ databases">
        <authorList>
            <person name="Kadnikov V."/>
            <person name="Nazina T."/>
        </authorList>
    </citation>
    <scope>NUCLEOTIDE SEQUENCE [LARGE SCALE GENOMIC DNA]</scope>
    <source>
        <strain evidence="2 3">1017</strain>
    </source>
</reference>
<dbReference type="EMBL" id="MQMG01000017">
    <property type="protein sequence ID" value="OKO94184.1"/>
    <property type="molecule type" value="Genomic_DNA"/>
</dbReference>
<proteinExistence type="predicted"/>